<feature type="coiled-coil region" evidence="1">
    <location>
        <begin position="151"/>
        <end position="178"/>
    </location>
</feature>
<dbReference type="Pfam" id="PF05598">
    <property type="entry name" value="DUF772"/>
    <property type="match status" value="1"/>
</dbReference>
<sequence>MPNFRKYSYSQDAMVVINFEDQLRPGTFEFTLHRLIDGHIDLSPFYDQYSNDQGGRAAYDPAILLKIILFAYAKGITSSREIQWQCENNIIFKALSCDAVPHFTSIASFVSGYPDAIESVFEQVLLVCDQQGLLGNELFAIDGCKMPSDASKEHSGTFKELEQKRDKIQKKIRYCIEEHKRLDGRKPKERD</sequence>
<reference evidence="4" key="1">
    <citation type="journal article" date="2019" name="Int. J. Syst. Evol. Microbiol.">
        <title>The Global Catalogue of Microorganisms (GCM) 10K type strain sequencing project: providing services to taxonomists for standard genome sequencing and annotation.</title>
        <authorList>
            <consortium name="The Broad Institute Genomics Platform"/>
            <consortium name="The Broad Institute Genome Sequencing Center for Infectious Disease"/>
            <person name="Wu L."/>
            <person name="Ma J."/>
        </authorList>
    </citation>
    <scope>NUCLEOTIDE SEQUENCE [LARGE SCALE GENOMIC DNA]</scope>
    <source>
        <strain evidence="4">KCTC 12848</strain>
    </source>
</reference>
<dbReference type="RefSeq" id="WP_377558799.1">
    <property type="nucleotide sequence ID" value="NZ_JBHUJD010000040.1"/>
</dbReference>
<evidence type="ECO:0000259" key="2">
    <source>
        <dbReference type="Pfam" id="PF05598"/>
    </source>
</evidence>
<dbReference type="EMBL" id="JBHUJD010000040">
    <property type="protein sequence ID" value="MFD2312386.1"/>
    <property type="molecule type" value="Genomic_DNA"/>
</dbReference>
<feature type="non-terminal residue" evidence="3">
    <location>
        <position position="191"/>
    </location>
</feature>
<comment type="caution">
    <text evidence="3">The sequence shown here is derived from an EMBL/GenBank/DDBJ whole genome shotgun (WGS) entry which is preliminary data.</text>
</comment>
<keyword evidence="1" id="KW-0175">Coiled coil</keyword>
<evidence type="ECO:0000313" key="4">
    <source>
        <dbReference type="Proteomes" id="UP001597425"/>
    </source>
</evidence>
<proteinExistence type="predicted"/>
<accession>A0ABW5EFK2</accession>
<dbReference type="PANTHER" id="PTHR33408">
    <property type="entry name" value="TRANSPOSASE"/>
    <property type="match status" value="1"/>
</dbReference>
<keyword evidence="4" id="KW-1185">Reference proteome</keyword>
<evidence type="ECO:0000256" key="1">
    <source>
        <dbReference type="SAM" id="Coils"/>
    </source>
</evidence>
<name>A0ABW5EFK2_9GAMM</name>
<dbReference type="PANTHER" id="PTHR33408:SF4">
    <property type="entry name" value="TRANSPOSASE DDE DOMAIN-CONTAINING PROTEIN"/>
    <property type="match status" value="1"/>
</dbReference>
<dbReference type="InterPro" id="IPR008490">
    <property type="entry name" value="Transposase_InsH_N"/>
</dbReference>
<dbReference type="Proteomes" id="UP001597425">
    <property type="component" value="Unassembled WGS sequence"/>
</dbReference>
<protein>
    <submittedName>
        <fullName evidence="3">Transposase</fullName>
    </submittedName>
</protein>
<gene>
    <name evidence="3" type="ORF">ACFSKX_18360</name>
</gene>
<evidence type="ECO:0000313" key="3">
    <source>
        <dbReference type="EMBL" id="MFD2312386.1"/>
    </source>
</evidence>
<organism evidence="3 4">
    <name type="scientific">Microbulbifer halophilus</name>
    <dbReference type="NCBI Taxonomy" id="453963"/>
    <lineage>
        <taxon>Bacteria</taxon>
        <taxon>Pseudomonadati</taxon>
        <taxon>Pseudomonadota</taxon>
        <taxon>Gammaproteobacteria</taxon>
        <taxon>Cellvibrionales</taxon>
        <taxon>Microbulbiferaceae</taxon>
        <taxon>Microbulbifer</taxon>
    </lineage>
</organism>
<feature type="domain" description="Transposase InsH N-terminal" evidence="2">
    <location>
        <begin position="19"/>
        <end position="110"/>
    </location>
</feature>